<dbReference type="RefSeq" id="WP_066857697.1">
    <property type="nucleotide sequence ID" value="NZ_JXMS01000031.1"/>
</dbReference>
<accession>A0A1B7X9K6</accession>
<dbReference type="AlphaFoldDB" id="A0A1B7X9K6"/>
<name>A0A1B7X9K6_9BACT</name>
<keyword evidence="2" id="KW-1185">Reference proteome</keyword>
<dbReference type="PATRIC" id="fig|1560234.3.peg.2128"/>
<dbReference type="EMBL" id="JXMS01000031">
    <property type="protein sequence ID" value="OBQ46054.1"/>
    <property type="molecule type" value="Genomic_DNA"/>
</dbReference>
<proteinExistence type="predicted"/>
<evidence type="ECO:0000313" key="2">
    <source>
        <dbReference type="Proteomes" id="UP000091979"/>
    </source>
</evidence>
<gene>
    <name evidence="1" type="ORF">SP90_14235</name>
</gene>
<evidence type="ECO:0000313" key="1">
    <source>
        <dbReference type="EMBL" id="OBQ46054.1"/>
    </source>
</evidence>
<reference evidence="1 2" key="1">
    <citation type="submission" date="2015-01" db="EMBL/GenBank/DDBJ databases">
        <title>Desulfovibrio sp. JC271 draft genome sequence.</title>
        <authorList>
            <person name="Shivani Y."/>
            <person name="Subhash Y."/>
            <person name="Sasikala C."/>
            <person name="Ramana C.V."/>
        </authorList>
    </citation>
    <scope>NUCLEOTIDE SEQUENCE [LARGE SCALE GENOMIC DNA]</scope>
    <source>
        <strain evidence="1 2">JC271</strain>
    </source>
</reference>
<comment type="caution">
    <text evidence="1">The sequence shown here is derived from an EMBL/GenBank/DDBJ whole genome shotgun (WGS) entry which is preliminary data.</text>
</comment>
<organism evidence="1 2">
    <name type="scientific">Halodesulfovibrio spirochaetisodalis</name>
    <dbReference type="NCBI Taxonomy" id="1560234"/>
    <lineage>
        <taxon>Bacteria</taxon>
        <taxon>Pseudomonadati</taxon>
        <taxon>Thermodesulfobacteriota</taxon>
        <taxon>Desulfovibrionia</taxon>
        <taxon>Desulfovibrionales</taxon>
        <taxon>Desulfovibrionaceae</taxon>
        <taxon>Halodesulfovibrio</taxon>
    </lineage>
</organism>
<sequence length="396" mass="44151">MKFEALQKTLTTLGVYTDNPKDSQMTLALKKSNSLLSFKKKLTIASSAERNEAPPTSKESKAVRKEVLSILKGLEKHSDKIHSAGDLQKINNLKSIVSKSSSLLQSHKDELKARFEALEPEKQLRIDQQYLRCRERRMLATNSDITTMNHTPYAQMMQYTTEGAGRNHSEQVASMFSTKQDAHIKSQVEVLQEVKAKFQPQNADEQRMLNYLNHLESEAAKGNEVALPKYYHCTKADGLHAIASEGRVYVHTPRTGTGAGGAWISTNPQTASYGKNIVALSHRVDFTHDSAMRGHYTPPLENAKGGINIGLQQHIYITPQGASGGKTPLSLIGIDDADPMFEERKSSFREMLGSSVSFASESRKEDVAIFKTSTVLRLYDVLSSVQRSLIPKHFWK</sequence>
<dbReference type="Proteomes" id="UP000091979">
    <property type="component" value="Unassembled WGS sequence"/>
</dbReference>
<dbReference type="STRING" id="1560234.SP90_14235"/>
<protein>
    <submittedName>
        <fullName evidence="1">Uncharacterized protein</fullName>
    </submittedName>
</protein>